<evidence type="ECO:0000256" key="5">
    <source>
        <dbReference type="ARBA" id="ARBA00023136"/>
    </source>
</evidence>
<evidence type="ECO:0000313" key="9">
    <source>
        <dbReference type="EMBL" id="STO67703.1"/>
    </source>
</evidence>
<dbReference type="InterPro" id="IPR027469">
    <property type="entry name" value="Cation_efflux_TMD_sf"/>
</dbReference>
<dbReference type="OrthoDB" id="9809646at2"/>
<evidence type="ECO:0000259" key="7">
    <source>
        <dbReference type="Pfam" id="PF01545"/>
    </source>
</evidence>
<dbReference type="Pfam" id="PF01545">
    <property type="entry name" value="Cation_efflux"/>
    <property type="match status" value="1"/>
</dbReference>
<dbReference type="InterPro" id="IPR050681">
    <property type="entry name" value="CDF/SLC30A"/>
</dbReference>
<keyword evidence="5 6" id="KW-0472">Membrane</keyword>
<keyword evidence="3" id="KW-0864">Zinc transport</keyword>
<keyword evidence="2 6" id="KW-0812">Transmembrane</keyword>
<accession>A0A1V4B2N5</accession>
<feature type="transmembrane region" description="Helical" evidence="6">
    <location>
        <begin position="114"/>
        <end position="138"/>
    </location>
</feature>
<dbReference type="AlphaFoldDB" id="A0A1V4B2N5"/>
<keyword evidence="3" id="KW-0813">Transport</keyword>
<dbReference type="InterPro" id="IPR058533">
    <property type="entry name" value="Cation_efflux_TM"/>
</dbReference>
<dbReference type="GO" id="GO:0005385">
    <property type="term" value="F:zinc ion transmembrane transporter activity"/>
    <property type="evidence" value="ECO:0007669"/>
    <property type="project" value="TreeGrafter"/>
</dbReference>
<dbReference type="Proteomes" id="UP000254329">
    <property type="component" value="Unassembled WGS sequence"/>
</dbReference>
<dbReference type="Gene3D" id="1.20.1510.10">
    <property type="entry name" value="Cation efflux protein transmembrane domain"/>
    <property type="match status" value="1"/>
</dbReference>
<keyword evidence="4 6" id="KW-1133">Transmembrane helix</keyword>
<evidence type="ECO:0000256" key="4">
    <source>
        <dbReference type="ARBA" id="ARBA00022989"/>
    </source>
</evidence>
<reference evidence="10 11" key="1">
    <citation type="submission" date="2018-06" db="EMBL/GenBank/DDBJ databases">
        <authorList>
            <consortium name="Pathogen Informatics"/>
            <person name="Doyle S."/>
        </authorList>
    </citation>
    <scope>NUCLEOTIDE SEQUENCE [LARGE SCALE GENOMIC DNA]</scope>
    <source>
        <strain evidence="8 10">NCTC1659</strain>
        <strain evidence="9 11">NCTC8540</strain>
    </source>
</reference>
<evidence type="ECO:0000256" key="2">
    <source>
        <dbReference type="ARBA" id="ARBA00022692"/>
    </source>
</evidence>
<dbReference type="EMBL" id="UGHF01000001">
    <property type="protein sequence ID" value="STO60005.1"/>
    <property type="molecule type" value="Genomic_DNA"/>
</dbReference>
<feature type="transmembrane region" description="Helical" evidence="6">
    <location>
        <begin position="185"/>
        <end position="206"/>
    </location>
</feature>
<evidence type="ECO:0000313" key="10">
    <source>
        <dbReference type="Proteomes" id="UP000254329"/>
    </source>
</evidence>
<dbReference type="SUPFAM" id="SSF161111">
    <property type="entry name" value="Cation efflux protein transmembrane domain-like"/>
    <property type="match status" value="1"/>
</dbReference>
<feature type="transmembrane region" description="Helical" evidence="6">
    <location>
        <begin position="158"/>
        <end position="179"/>
    </location>
</feature>
<evidence type="ECO:0000313" key="8">
    <source>
        <dbReference type="EMBL" id="STO60005.1"/>
    </source>
</evidence>
<dbReference type="Proteomes" id="UP000254496">
    <property type="component" value="Unassembled WGS sequence"/>
</dbReference>
<dbReference type="GO" id="GO:0005886">
    <property type="term" value="C:plasma membrane"/>
    <property type="evidence" value="ECO:0007669"/>
    <property type="project" value="TreeGrafter"/>
</dbReference>
<sequence>MSNLNLASYSNHNHDHSLPKDKKILTRSFFFILMFMFVEWFGGYYVNSLALLADAGHMANDAFSIGLSLLALLLSYKNPKFNSFFALINGISLVLIAIYIVYECVERFQNPTEIISLPMIFIATIGLIVNVIVARMILKANMNNLNIKATYFHILTDLFGSVIAISVGITNYLFNWIWIDPLASLLLSLLVFKSGIHICYEAILMLKNRR</sequence>
<gene>
    <name evidence="8" type="primary">czcD</name>
    <name evidence="8" type="ORF">NCTC1659_01270</name>
    <name evidence="9" type="ORF">NCTC8540_00165</name>
</gene>
<keyword evidence="3" id="KW-0406">Ion transport</keyword>
<evidence type="ECO:0000256" key="6">
    <source>
        <dbReference type="SAM" id="Phobius"/>
    </source>
</evidence>
<feature type="domain" description="Cation efflux protein transmembrane" evidence="7">
    <location>
        <begin position="26"/>
        <end position="206"/>
    </location>
</feature>
<comment type="subcellular location">
    <subcellularLocation>
        <location evidence="1">Membrane</location>
        <topology evidence="1">Multi-pass membrane protein</topology>
    </subcellularLocation>
</comment>
<evidence type="ECO:0000313" key="11">
    <source>
        <dbReference type="Proteomes" id="UP000254496"/>
    </source>
</evidence>
<dbReference type="EMBL" id="UGHJ01000001">
    <property type="protein sequence ID" value="STO67703.1"/>
    <property type="molecule type" value="Genomic_DNA"/>
</dbReference>
<feature type="transmembrane region" description="Helical" evidence="6">
    <location>
        <begin position="24"/>
        <end position="46"/>
    </location>
</feature>
<dbReference type="NCBIfam" id="TIGR01297">
    <property type="entry name" value="CDF"/>
    <property type="match status" value="1"/>
</dbReference>
<name>A0A1V4B2N5_9PAST</name>
<protein>
    <submittedName>
        <fullName evidence="8">Zinc transporter ZitB</fullName>
    </submittedName>
</protein>
<feature type="transmembrane region" description="Helical" evidence="6">
    <location>
        <begin position="83"/>
        <end position="102"/>
    </location>
</feature>
<feature type="transmembrane region" description="Helical" evidence="6">
    <location>
        <begin position="58"/>
        <end position="76"/>
    </location>
</feature>
<dbReference type="PANTHER" id="PTHR11562">
    <property type="entry name" value="CATION EFFLUX PROTEIN/ ZINC TRANSPORTER"/>
    <property type="match status" value="1"/>
</dbReference>
<evidence type="ECO:0000256" key="1">
    <source>
        <dbReference type="ARBA" id="ARBA00004141"/>
    </source>
</evidence>
<proteinExistence type="predicted"/>
<organism evidence="8 10">
    <name type="scientific">Canicola haemoglobinophilus</name>
    <dbReference type="NCBI Taxonomy" id="733"/>
    <lineage>
        <taxon>Bacteria</taxon>
        <taxon>Pseudomonadati</taxon>
        <taxon>Pseudomonadota</taxon>
        <taxon>Gammaproteobacteria</taxon>
        <taxon>Pasteurellales</taxon>
        <taxon>Pasteurellaceae</taxon>
        <taxon>Canicola</taxon>
    </lineage>
</organism>
<dbReference type="STRING" id="733.B0186_03805"/>
<evidence type="ECO:0000256" key="3">
    <source>
        <dbReference type="ARBA" id="ARBA00022906"/>
    </source>
</evidence>
<dbReference type="InterPro" id="IPR002524">
    <property type="entry name" value="Cation_efflux"/>
</dbReference>
<dbReference type="PANTHER" id="PTHR11562:SF17">
    <property type="entry name" value="RE54080P-RELATED"/>
    <property type="match status" value="1"/>
</dbReference>
<keyword evidence="3" id="KW-0862">Zinc</keyword>
<keyword evidence="10" id="KW-1185">Reference proteome</keyword>
<dbReference type="RefSeq" id="WP_078218065.1">
    <property type="nucleotide sequence ID" value="NZ_MUXZ01000008.1"/>
</dbReference>